<evidence type="ECO:0000313" key="1">
    <source>
        <dbReference type="EMBL" id="CAD6223289.1"/>
    </source>
</evidence>
<accession>A0A811NII5</accession>
<dbReference type="AlphaFoldDB" id="A0A811NII5"/>
<dbReference type="Proteomes" id="UP000604825">
    <property type="component" value="Unassembled WGS sequence"/>
</dbReference>
<protein>
    <submittedName>
        <fullName evidence="1">Uncharacterized protein</fullName>
    </submittedName>
</protein>
<gene>
    <name evidence="1" type="ORF">NCGR_LOCUS15711</name>
</gene>
<proteinExistence type="predicted"/>
<sequence>MEVGRDRAREEERAHLVDLLAPHPTRSSQGGVVARPPACYRRDLRGLGLLPAAGLATLPTADWICSAYYVRRSRPQQRIVDQVPTALLNVKSKVAFPISDDGRTSLPPRARRRCRSLDRLGAYSAAT</sequence>
<comment type="caution">
    <text evidence="1">The sequence shown here is derived from an EMBL/GenBank/DDBJ whole genome shotgun (WGS) entry which is preliminary data.</text>
</comment>
<organism evidence="1 2">
    <name type="scientific">Miscanthus lutarioriparius</name>
    <dbReference type="NCBI Taxonomy" id="422564"/>
    <lineage>
        <taxon>Eukaryota</taxon>
        <taxon>Viridiplantae</taxon>
        <taxon>Streptophyta</taxon>
        <taxon>Embryophyta</taxon>
        <taxon>Tracheophyta</taxon>
        <taxon>Spermatophyta</taxon>
        <taxon>Magnoliopsida</taxon>
        <taxon>Liliopsida</taxon>
        <taxon>Poales</taxon>
        <taxon>Poaceae</taxon>
        <taxon>PACMAD clade</taxon>
        <taxon>Panicoideae</taxon>
        <taxon>Andropogonodae</taxon>
        <taxon>Andropogoneae</taxon>
        <taxon>Saccharinae</taxon>
        <taxon>Miscanthus</taxon>
    </lineage>
</organism>
<name>A0A811NII5_9POAL</name>
<reference evidence="1" key="1">
    <citation type="submission" date="2020-10" db="EMBL/GenBank/DDBJ databases">
        <authorList>
            <person name="Han B."/>
            <person name="Lu T."/>
            <person name="Zhao Q."/>
            <person name="Huang X."/>
            <person name="Zhao Y."/>
        </authorList>
    </citation>
    <scope>NUCLEOTIDE SEQUENCE</scope>
</reference>
<keyword evidence="2" id="KW-1185">Reference proteome</keyword>
<dbReference type="EMBL" id="CAJGYO010000004">
    <property type="protein sequence ID" value="CAD6223289.1"/>
    <property type="molecule type" value="Genomic_DNA"/>
</dbReference>
<evidence type="ECO:0000313" key="2">
    <source>
        <dbReference type="Proteomes" id="UP000604825"/>
    </source>
</evidence>